<organism evidence="1">
    <name type="scientific">Arundo donax</name>
    <name type="common">Giant reed</name>
    <name type="synonym">Donax arundinaceus</name>
    <dbReference type="NCBI Taxonomy" id="35708"/>
    <lineage>
        <taxon>Eukaryota</taxon>
        <taxon>Viridiplantae</taxon>
        <taxon>Streptophyta</taxon>
        <taxon>Embryophyta</taxon>
        <taxon>Tracheophyta</taxon>
        <taxon>Spermatophyta</taxon>
        <taxon>Magnoliopsida</taxon>
        <taxon>Liliopsida</taxon>
        <taxon>Poales</taxon>
        <taxon>Poaceae</taxon>
        <taxon>PACMAD clade</taxon>
        <taxon>Arundinoideae</taxon>
        <taxon>Arundineae</taxon>
        <taxon>Arundo</taxon>
    </lineage>
</organism>
<reference evidence="1" key="1">
    <citation type="submission" date="2014-09" db="EMBL/GenBank/DDBJ databases">
        <authorList>
            <person name="Magalhaes I.L.F."/>
            <person name="Oliveira U."/>
            <person name="Santos F.R."/>
            <person name="Vidigal T.H.D.A."/>
            <person name="Brescovit A.D."/>
            <person name="Santos A.J."/>
        </authorList>
    </citation>
    <scope>NUCLEOTIDE SEQUENCE</scope>
    <source>
        <tissue evidence="1">Shoot tissue taken approximately 20 cm above the soil surface</tissue>
    </source>
</reference>
<accession>A0A0A9HK75</accession>
<dbReference type="EMBL" id="GBRH01164593">
    <property type="protein sequence ID" value="JAE33303.1"/>
    <property type="molecule type" value="Transcribed_RNA"/>
</dbReference>
<name>A0A0A9HK75_ARUDO</name>
<reference evidence="1" key="2">
    <citation type="journal article" date="2015" name="Data Brief">
        <title>Shoot transcriptome of the giant reed, Arundo donax.</title>
        <authorList>
            <person name="Barrero R.A."/>
            <person name="Guerrero F.D."/>
            <person name="Moolhuijzen P."/>
            <person name="Goolsby J.A."/>
            <person name="Tidwell J."/>
            <person name="Bellgard S.E."/>
            <person name="Bellgard M.I."/>
        </authorList>
    </citation>
    <scope>NUCLEOTIDE SEQUENCE</scope>
    <source>
        <tissue evidence="1">Shoot tissue taken approximately 20 cm above the soil surface</tissue>
    </source>
</reference>
<dbReference type="AlphaFoldDB" id="A0A0A9HK75"/>
<proteinExistence type="predicted"/>
<evidence type="ECO:0000313" key="1">
    <source>
        <dbReference type="EMBL" id="JAE33303.1"/>
    </source>
</evidence>
<sequence length="44" mass="4893">MPLLCIMPEVTTNDLEFKGDLQVEQVSGSCKKRAFCKAVSSFLK</sequence>
<protein>
    <submittedName>
        <fullName evidence="1">Uncharacterized protein</fullName>
    </submittedName>
</protein>